<feature type="region of interest" description="Disordered" evidence="10">
    <location>
        <begin position="237"/>
        <end position="267"/>
    </location>
</feature>
<dbReference type="EMBL" id="FUEG01000038">
    <property type="protein sequence ID" value="SJL16861.1"/>
    <property type="molecule type" value="Genomic_DNA"/>
</dbReference>
<evidence type="ECO:0000256" key="10">
    <source>
        <dbReference type="SAM" id="MobiDB-lite"/>
    </source>
</evidence>
<evidence type="ECO:0000256" key="8">
    <source>
        <dbReference type="ARBA" id="ARBA00031195"/>
    </source>
</evidence>
<dbReference type="OrthoDB" id="3001043at2759"/>
<evidence type="ECO:0000256" key="3">
    <source>
        <dbReference type="ARBA" id="ARBA00014923"/>
    </source>
</evidence>
<dbReference type="Gene3D" id="3.40.50.1820">
    <property type="entry name" value="alpha/beta hydrolase"/>
    <property type="match status" value="1"/>
</dbReference>
<dbReference type="InterPro" id="IPR029058">
    <property type="entry name" value="AB_hydrolase_fold"/>
</dbReference>
<evidence type="ECO:0000256" key="6">
    <source>
        <dbReference type="ARBA" id="ARBA00022832"/>
    </source>
</evidence>
<dbReference type="InterPro" id="IPR003140">
    <property type="entry name" value="PLipase/COase/thioEstase"/>
</dbReference>
<evidence type="ECO:0000256" key="1">
    <source>
        <dbReference type="ARBA" id="ARBA00006499"/>
    </source>
</evidence>
<dbReference type="STRING" id="47428.A0A284S779"/>
<evidence type="ECO:0000256" key="2">
    <source>
        <dbReference type="ARBA" id="ARBA00012423"/>
    </source>
</evidence>
<evidence type="ECO:0000259" key="11">
    <source>
        <dbReference type="Pfam" id="PF02230"/>
    </source>
</evidence>
<comment type="similarity">
    <text evidence="1">Belongs to the AB hydrolase superfamily. AB hydrolase 2 family.</text>
</comment>
<sequence length="616" mass="67462">MDASPSPLTLTTRAPISGGSIAAKDEEQAGVAYSQPMVYGWDGIDWSDFESFCIRVLAREESLPDQGSQSYTICVPHLCSLFSRVLSFQHPECFAMDEELQISDSPLPAFIELGPEWGSSDPSDEVDLLPEAIPRNTVVKDECIGGTWHSKIDDPDRYLSLSTSTLQVELSTSYPTPPRSLSPPLSISPVHTYVPARQPTAVAGSSTWASYSEASNVPSPLARNPYRALMFKDVETPSTWGSSSKNNRQRQGGKAPQLDSSRSSPWRRANPYPAMYCLQPERLSNTQILNNPEFLKAISKTCIRKLAAGTHIYVPIKTAKVAKKIAPLYDQNFDFAKTFFGLQRVAPPPDALHPCPYPSCLAALSIEDFLEHYDADHSHWSYSACQKGSCPSFYRPHDPNGKHEVFSLSTYGFLMAQELDCQTVLAKSKHSATIIFLHGLGSSANNIGRLARSIAADPGLHHIKWIMPQAYNVGGDGPEDEEGVNQSMKSLSQIVAQERDNGIESVLFGGFSQGACMSLFMGLTLEDLRIAGIMMLSGKMVLPDKMIEDITPRTKNIPALKGAGFRITENTNAAGGISYHLYQGLAHSVDLSQEVDDLKDWLKKNVPEDPIAQSSG</sequence>
<comment type="catalytic activity">
    <reaction evidence="9">
        <text>S-hexadecanoyl-L-cysteinyl-[protein] + H2O = L-cysteinyl-[protein] + hexadecanoate + H(+)</text>
        <dbReference type="Rhea" id="RHEA:19233"/>
        <dbReference type="Rhea" id="RHEA-COMP:10131"/>
        <dbReference type="Rhea" id="RHEA-COMP:11032"/>
        <dbReference type="ChEBI" id="CHEBI:7896"/>
        <dbReference type="ChEBI" id="CHEBI:15377"/>
        <dbReference type="ChEBI" id="CHEBI:15378"/>
        <dbReference type="ChEBI" id="CHEBI:29950"/>
        <dbReference type="ChEBI" id="CHEBI:74151"/>
        <dbReference type="EC" id="3.1.2.22"/>
    </reaction>
</comment>
<keyword evidence="4" id="KW-0719">Serine esterase</keyword>
<dbReference type="OMA" id="HWSYSAC"/>
<dbReference type="SUPFAM" id="SSF49599">
    <property type="entry name" value="TRAF domain-like"/>
    <property type="match status" value="1"/>
</dbReference>
<proteinExistence type="inferred from homology"/>
<feature type="compositionally biased region" description="Polar residues" evidence="10">
    <location>
        <begin position="237"/>
        <end position="250"/>
    </location>
</feature>
<protein>
    <recommendedName>
        <fullName evidence="3">Acyl-protein thioesterase 1</fullName>
        <ecNumber evidence="2">3.1.2.22</ecNumber>
    </recommendedName>
    <alternativeName>
        <fullName evidence="8">Palmitoyl-protein hydrolase</fullName>
    </alternativeName>
</protein>
<dbReference type="PANTHER" id="PTHR10655">
    <property type="entry name" value="LYSOPHOSPHOLIPASE-RELATED"/>
    <property type="match status" value="1"/>
</dbReference>
<dbReference type="GO" id="GO:0006631">
    <property type="term" value="P:fatty acid metabolic process"/>
    <property type="evidence" value="ECO:0007669"/>
    <property type="project" value="UniProtKB-KW"/>
</dbReference>
<evidence type="ECO:0000256" key="5">
    <source>
        <dbReference type="ARBA" id="ARBA00022801"/>
    </source>
</evidence>
<dbReference type="Proteomes" id="UP000219338">
    <property type="component" value="Unassembled WGS sequence"/>
</dbReference>
<dbReference type="InterPro" id="IPR050565">
    <property type="entry name" value="LYPA1-2/EST-like"/>
</dbReference>
<keyword evidence="5" id="KW-0378">Hydrolase</keyword>
<dbReference type="GO" id="GO:0008474">
    <property type="term" value="F:palmitoyl-(protein) hydrolase activity"/>
    <property type="evidence" value="ECO:0007669"/>
    <property type="project" value="UniProtKB-EC"/>
</dbReference>
<dbReference type="Pfam" id="PF02230">
    <property type="entry name" value="Abhydrolase_2"/>
    <property type="match status" value="2"/>
</dbReference>
<organism evidence="12 13">
    <name type="scientific">Armillaria ostoyae</name>
    <name type="common">Armillaria root rot fungus</name>
    <dbReference type="NCBI Taxonomy" id="47428"/>
    <lineage>
        <taxon>Eukaryota</taxon>
        <taxon>Fungi</taxon>
        <taxon>Dikarya</taxon>
        <taxon>Basidiomycota</taxon>
        <taxon>Agaricomycotina</taxon>
        <taxon>Agaricomycetes</taxon>
        <taxon>Agaricomycetidae</taxon>
        <taxon>Agaricales</taxon>
        <taxon>Marasmiineae</taxon>
        <taxon>Physalacriaceae</taxon>
        <taxon>Armillaria</taxon>
    </lineage>
</organism>
<dbReference type="AlphaFoldDB" id="A0A284S779"/>
<evidence type="ECO:0000313" key="12">
    <source>
        <dbReference type="EMBL" id="SJL16861.1"/>
    </source>
</evidence>
<keyword evidence="6" id="KW-0276">Fatty acid metabolism</keyword>
<reference evidence="13" key="1">
    <citation type="journal article" date="2017" name="Nat. Ecol. Evol.">
        <title>Genome expansion and lineage-specific genetic innovations in the forest pathogenic fungi Armillaria.</title>
        <authorList>
            <person name="Sipos G."/>
            <person name="Prasanna A.N."/>
            <person name="Walter M.C."/>
            <person name="O'Connor E."/>
            <person name="Balint B."/>
            <person name="Krizsan K."/>
            <person name="Kiss B."/>
            <person name="Hess J."/>
            <person name="Varga T."/>
            <person name="Slot J."/>
            <person name="Riley R."/>
            <person name="Boka B."/>
            <person name="Rigling D."/>
            <person name="Barry K."/>
            <person name="Lee J."/>
            <person name="Mihaltcheva S."/>
            <person name="LaButti K."/>
            <person name="Lipzen A."/>
            <person name="Waldron R."/>
            <person name="Moloney N.M."/>
            <person name="Sperisen C."/>
            <person name="Kredics L."/>
            <person name="Vagvoelgyi C."/>
            <person name="Patrignani A."/>
            <person name="Fitzpatrick D."/>
            <person name="Nagy I."/>
            <person name="Doyle S."/>
            <person name="Anderson J.B."/>
            <person name="Grigoriev I.V."/>
            <person name="Gueldener U."/>
            <person name="Muensterkoetter M."/>
            <person name="Nagy L.G."/>
        </authorList>
    </citation>
    <scope>NUCLEOTIDE SEQUENCE [LARGE SCALE GENOMIC DNA]</scope>
    <source>
        <strain evidence="13">C18/9</strain>
    </source>
</reference>
<dbReference type="GO" id="GO:0052689">
    <property type="term" value="F:carboxylic ester hydrolase activity"/>
    <property type="evidence" value="ECO:0007669"/>
    <property type="project" value="UniProtKB-KW"/>
</dbReference>
<evidence type="ECO:0000256" key="7">
    <source>
        <dbReference type="ARBA" id="ARBA00029392"/>
    </source>
</evidence>
<dbReference type="PANTHER" id="PTHR10655:SF17">
    <property type="entry name" value="LYSOPHOSPHOLIPASE-LIKE PROTEIN 1"/>
    <property type="match status" value="1"/>
</dbReference>
<keyword evidence="6" id="KW-0443">Lipid metabolism</keyword>
<feature type="domain" description="Phospholipase/carboxylesterase/thioesterase" evidence="11">
    <location>
        <begin position="424"/>
        <end position="470"/>
    </location>
</feature>
<dbReference type="SUPFAM" id="SSF53474">
    <property type="entry name" value="alpha/beta-Hydrolases"/>
    <property type="match status" value="1"/>
</dbReference>
<gene>
    <name evidence="12" type="ORF">ARMOST_20391</name>
</gene>
<comment type="function">
    <text evidence="7">Hydrolyzes fatty acids from S-acylated cysteine residues in proteins with a strong preference for palmitoylated G-alpha proteins over other acyl substrates. Mediates the deacylation of G-alpha proteins such as GPA1 in vivo, but has weak or no activity toward palmitoylated Ras proteins. Has weak lysophospholipase activity in vitro; however such activity may not exist in vivo.</text>
</comment>
<evidence type="ECO:0000256" key="4">
    <source>
        <dbReference type="ARBA" id="ARBA00022487"/>
    </source>
</evidence>
<name>A0A284S779_ARMOS</name>
<dbReference type="GO" id="GO:0005737">
    <property type="term" value="C:cytoplasm"/>
    <property type="evidence" value="ECO:0007669"/>
    <property type="project" value="TreeGrafter"/>
</dbReference>
<accession>A0A284S779</accession>
<evidence type="ECO:0000256" key="9">
    <source>
        <dbReference type="ARBA" id="ARBA00047337"/>
    </source>
</evidence>
<evidence type="ECO:0000313" key="13">
    <source>
        <dbReference type="Proteomes" id="UP000219338"/>
    </source>
</evidence>
<dbReference type="EC" id="3.1.2.22" evidence="2"/>
<keyword evidence="13" id="KW-1185">Reference proteome</keyword>
<feature type="domain" description="Phospholipase/carboxylesterase/thioesterase" evidence="11">
    <location>
        <begin position="476"/>
        <end position="562"/>
    </location>
</feature>